<organism evidence="2 3">
    <name type="scientific">Opisthorchis viverrini</name>
    <name type="common">Southeast Asian liver fluke</name>
    <dbReference type="NCBI Taxonomy" id="6198"/>
    <lineage>
        <taxon>Eukaryota</taxon>
        <taxon>Metazoa</taxon>
        <taxon>Spiralia</taxon>
        <taxon>Lophotrochozoa</taxon>
        <taxon>Platyhelminthes</taxon>
        <taxon>Trematoda</taxon>
        <taxon>Digenea</taxon>
        <taxon>Opisthorchiida</taxon>
        <taxon>Opisthorchiata</taxon>
        <taxon>Opisthorchiidae</taxon>
        <taxon>Opisthorchis</taxon>
    </lineage>
</organism>
<reference evidence="2 3" key="1">
    <citation type="submission" date="2015-03" db="EMBL/GenBank/DDBJ databases">
        <title>Draft genome of the nematode, Opisthorchis viverrini.</title>
        <authorList>
            <person name="Mitreva M."/>
        </authorList>
    </citation>
    <scope>NUCLEOTIDE SEQUENCE [LARGE SCALE GENOMIC DNA]</scope>
    <source>
        <strain evidence="2">Khon Kaen</strain>
    </source>
</reference>
<sequence>MSLTVAPLSLFKWQLYAAQSSRKNWFTNLLGDANLGGEVESEEEQDTLKPGEQHDYLSIRTL</sequence>
<feature type="region of interest" description="Disordered" evidence="1">
    <location>
        <begin position="38"/>
        <end position="62"/>
    </location>
</feature>
<protein>
    <submittedName>
        <fullName evidence="2">Uncharacterized protein</fullName>
    </submittedName>
</protein>
<evidence type="ECO:0000313" key="3">
    <source>
        <dbReference type="Proteomes" id="UP000243686"/>
    </source>
</evidence>
<evidence type="ECO:0000256" key="1">
    <source>
        <dbReference type="SAM" id="MobiDB-lite"/>
    </source>
</evidence>
<proteinExistence type="predicted"/>
<dbReference type="Proteomes" id="UP000243686">
    <property type="component" value="Unassembled WGS sequence"/>
</dbReference>
<dbReference type="AlphaFoldDB" id="A0A1S8WUY0"/>
<evidence type="ECO:0000313" key="2">
    <source>
        <dbReference type="EMBL" id="OON18264.1"/>
    </source>
</evidence>
<feature type="compositionally biased region" description="Basic and acidic residues" evidence="1">
    <location>
        <begin position="46"/>
        <end position="62"/>
    </location>
</feature>
<dbReference type="EMBL" id="KV894373">
    <property type="protein sequence ID" value="OON18264.1"/>
    <property type="molecule type" value="Genomic_DNA"/>
</dbReference>
<accession>A0A1S8WUY0</accession>
<gene>
    <name evidence="2" type="ORF">X801_05884</name>
</gene>
<name>A0A1S8WUY0_OPIVI</name>
<keyword evidence="3" id="KW-1185">Reference proteome</keyword>